<protein>
    <submittedName>
        <fullName evidence="2">Uncharacterized protein</fullName>
    </submittedName>
</protein>
<comment type="caution">
    <text evidence="2">The sequence shown here is derived from an EMBL/GenBank/DDBJ whole genome shotgun (WGS) entry which is preliminary data.</text>
</comment>
<evidence type="ECO:0000256" key="1">
    <source>
        <dbReference type="SAM" id="MobiDB-lite"/>
    </source>
</evidence>
<name>A0A9Q1J3I8_SYNKA</name>
<dbReference type="Proteomes" id="UP001152622">
    <property type="component" value="Chromosome 4"/>
</dbReference>
<evidence type="ECO:0000313" key="3">
    <source>
        <dbReference type="Proteomes" id="UP001152622"/>
    </source>
</evidence>
<organism evidence="2 3">
    <name type="scientific">Synaphobranchus kaupii</name>
    <name type="common">Kaup's arrowtooth eel</name>
    <dbReference type="NCBI Taxonomy" id="118154"/>
    <lineage>
        <taxon>Eukaryota</taxon>
        <taxon>Metazoa</taxon>
        <taxon>Chordata</taxon>
        <taxon>Craniata</taxon>
        <taxon>Vertebrata</taxon>
        <taxon>Euteleostomi</taxon>
        <taxon>Actinopterygii</taxon>
        <taxon>Neopterygii</taxon>
        <taxon>Teleostei</taxon>
        <taxon>Anguilliformes</taxon>
        <taxon>Synaphobranchidae</taxon>
        <taxon>Synaphobranchus</taxon>
    </lineage>
</organism>
<proteinExistence type="predicted"/>
<feature type="region of interest" description="Disordered" evidence="1">
    <location>
        <begin position="1"/>
        <end position="48"/>
    </location>
</feature>
<keyword evidence="3" id="KW-1185">Reference proteome</keyword>
<reference evidence="2" key="1">
    <citation type="journal article" date="2023" name="Science">
        <title>Genome structures resolve the early diversification of teleost fishes.</title>
        <authorList>
            <person name="Parey E."/>
            <person name="Louis A."/>
            <person name="Montfort J."/>
            <person name="Bouchez O."/>
            <person name="Roques C."/>
            <person name="Iampietro C."/>
            <person name="Lluch J."/>
            <person name="Castinel A."/>
            <person name="Donnadieu C."/>
            <person name="Desvignes T."/>
            <person name="Floi Bucao C."/>
            <person name="Jouanno E."/>
            <person name="Wen M."/>
            <person name="Mejri S."/>
            <person name="Dirks R."/>
            <person name="Jansen H."/>
            <person name="Henkel C."/>
            <person name="Chen W.J."/>
            <person name="Zahm M."/>
            <person name="Cabau C."/>
            <person name="Klopp C."/>
            <person name="Thompson A.W."/>
            <person name="Robinson-Rechavi M."/>
            <person name="Braasch I."/>
            <person name="Lecointre G."/>
            <person name="Bobe J."/>
            <person name="Postlethwait J.H."/>
            <person name="Berthelot C."/>
            <person name="Roest Crollius H."/>
            <person name="Guiguen Y."/>
        </authorList>
    </citation>
    <scope>NUCLEOTIDE SEQUENCE</scope>
    <source>
        <strain evidence="2">WJC10195</strain>
    </source>
</reference>
<accession>A0A9Q1J3I8</accession>
<dbReference type="EMBL" id="JAINUF010000004">
    <property type="protein sequence ID" value="KAJ8365509.1"/>
    <property type="molecule type" value="Genomic_DNA"/>
</dbReference>
<gene>
    <name evidence="2" type="ORF">SKAU_G00143400</name>
</gene>
<dbReference type="AlphaFoldDB" id="A0A9Q1J3I8"/>
<sequence length="102" mass="11105">MTTAHCECNPSKAEGGGVASPRNRKSCVQTSHANKRPRDRPAGQNIRKRKTALMTCPYAGADLQEPHGKRESLPFYSSCRLLSGQGVSRHGSARDRLSAMSH</sequence>
<evidence type="ECO:0000313" key="2">
    <source>
        <dbReference type="EMBL" id="KAJ8365509.1"/>
    </source>
</evidence>